<dbReference type="Pfam" id="PF08628">
    <property type="entry name" value="Nexin_C"/>
    <property type="match status" value="1"/>
</dbReference>
<dbReference type="PROSITE" id="PS51207">
    <property type="entry name" value="PXA"/>
    <property type="match status" value="1"/>
</dbReference>
<dbReference type="InterPro" id="IPR044926">
    <property type="entry name" value="RGS_subdomain_2"/>
</dbReference>
<name>A0A452R596_URSAM</name>
<evidence type="ECO:0000313" key="5">
    <source>
        <dbReference type="Ensembl" id="ENSUAMP00000013464.1"/>
    </source>
</evidence>
<dbReference type="InterPro" id="IPR003114">
    <property type="entry name" value="Phox_assoc"/>
</dbReference>
<dbReference type="SMART" id="SM00312">
    <property type="entry name" value="PX"/>
    <property type="match status" value="1"/>
</dbReference>
<dbReference type="Ensembl" id="ENSUAMT00000015095.1">
    <property type="protein sequence ID" value="ENSUAMP00000013464.1"/>
    <property type="gene ID" value="ENSUAMG00000008602.1"/>
</dbReference>
<dbReference type="GO" id="GO:0097352">
    <property type="term" value="P:autophagosome maturation"/>
    <property type="evidence" value="ECO:0007669"/>
    <property type="project" value="TreeGrafter"/>
</dbReference>
<reference evidence="6" key="1">
    <citation type="submission" date="2016-06" db="EMBL/GenBank/DDBJ databases">
        <title>De novo assembly and RNA-Seq shows season-dependent expression and editing in black bear kidneys.</title>
        <authorList>
            <person name="Korstanje R."/>
            <person name="Srivastava A."/>
            <person name="Sarsani V.K."/>
            <person name="Sheehan S.M."/>
            <person name="Seger R.L."/>
            <person name="Barter M.E."/>
            <person name="Lindqvist C."/>
            <person name="Brody L.C."/>
            <person name="Mullikin J.C."/>
        </authorList>
    </citation>
    <scope>NUCLEOTIDE SEQUENCE [LARGE SCALE GENOMIC DNA]</scope>
</reference>
<dbReference type="SUPFAM" id="SSF64268">
    <property type="entry name" value="PX domain"/>
    <property type="match status" value="1"/>
</dbReference>
<dbReference type="InterPro" id="IPR036871">
    <property type="entry name" value="PX_dom_sf"/>
</dbReference>
<accession>A0A452R596</accession>
<dbReference type="PANTHER" id="PTHR22775:SF44">
    <property type="entry name" value="SORTING NEXIN-14"/>
    <property type="match status" value="1"/>
</dbReference>
<keyword evidence="6" id="KW-1185">Reference proteome</keyword>
<dbReference type="GO" id="GO:0080025">
    <property type="term" value="F:phosphatidylinositol-3,5-bisphosphate binding"/>
    <property type="evidence" value="ECO:0007669"/>
    <property type="project" value="InterPro"/>
</dbReference>
<sequence>MTYFMIPLLSDFCLFFLRFILKYLHVLMIFWSFVAGVVTFYCSLGPDSLLPNIFFTIKYKPKQLGLQELFPQGRSCAVCGKVKCKRHRPSLLLENYQPWLDLKISSKVDASLSEVLELVLENFVYPWYRDVTDDESFVDELRITLRFFASVLIRRIHKVDIPSIITKKLLKAAMKHIEVIVKASQKVENTEFLQQAALEEYGPELHVALRSRRDELHYLRKLTELLFPYILPPKATDCRSLTLLLREILSGSVFLPSLDFLADPVRLKKWEQQDLLFRFMNFLKQEGAVHVFLITEFNDRILRPELSNDEMLSLHEELQKIYKTYCLDESIDKIRFDPFIVEEIQKIAEGPYIDVVKLQTMRCLFEAYEHVLSLLENVFTPMFCHSDEYFRQLLRGAESPTRNSKLNSTQKRGESFGISRIGSKIKGVFKSTTMEGAMLPNYGLAEGEDDFIEEGIVVMEDDSPVEAVSTPNTPRNLAAWKISIPYVDFFEDPSSERKEKKERIPVFCIDVERNDRRAVGHEPEHWSVYRRYLEFYVLESKLTEFHGTFPDAQLPSKRIIGPKNYEFLKSKREEFQEYLQKLLQHPELSNSQLLADFLSPNGGETQFLDKILPDVNLGKIIKSVPGKLMKEKGQHLEPFIMNFINSCESPKPKPSKPELTILSPTSENNKKVHDLFKNNANRAENTERKHNQNYFMEMMTVEGVYDYLMYVGRVVFQVPDWLHHLLMGTRILFKNTLEMYTDYYLHCKLEQLFQEHRLVSLITLLRDAVFCENTEPRSLQDKQKRAKQTFEEMMNYIPDLIVKCIGEEAKYESIRLLFDGLQQPVLNKQLTYVLLDIVIQELFPELNKVTETQQFYSLCFS</sequence>
<dbReference type="Pfam" id="PF00787">
    <property type="entry name" value="PX"/>
    <property type="match status" value="1"/>
</dbReference>
<dbReference type="SUPFAM" id="SSF48097">
    <property type="entry name" value="Regulator of G-protein signaling, RGS"/>
    <property type="match status" value="1"/>
</dbReference>
<dbReference type="Gene3D" id="3.30.1520.10">
    <property type="entry name" value="Phox-like domain"/>
    <property type="match status" value="1"/>
</dbReference>
<feature type="domain" description="PX" evidence="3">
    <location>
        <begin position="485"/>
        <end position="605"/>
    </location>
</feature>
<dbReference type="InterPro" id="IPR036305">
    <property type="entry name" value="RGS_sf"/>
</dbReference>
<reference evidence="5" key="3">
    <citation type="submission" date="2025-09" db="UniProtKB">
        <authorList>
            <consortium name="Ensembl"/>
        </authorList>
    </citation>
    <scope>IDENTIFICATION</scope>
</reference>
<dbReference type="GO" id="GO:0005770">
    <property type="term" value="C:late endosome"/>
    <property type="evidence" value="ECO:0007669"/>
    <property type="project" value="TreeGrafter"/>
</dbReference>
<evidence type="ECO:0000259" key="4">
    <source>
        <dbReference type="PROSITE" id="PS51207"/>
    </source>
</evidence>
<comment type="similarity">
    <text evidence="1">Belongs to the sorting nexin family.</text>
</comment>
<dbReference type="InterPro" id="IPR013937">
    <property type="entry name" value="Sorting_nexin_C"/>
</dbReference>
<dbReference type="PANTHER" id="PTHR22775">
    <property type="entry name" value="SORTING NEXIN"/>
    <property type="match status" value="1"/>
</dbReference>
<evidence type="ECO:0000259" key="3">
    <source>
        <dbReference type="PROSITE" id="PS50195"/>
    </source>
</evidence>
<dbReference type="PROSITE" id="PS50195">
    <property type="entry name" value="PX"/>
    <property type="match status" value="1"/>
</dbReference>
<dbReference type="CDD" id="cd08722">
    <property type="entry name" value="RGS_SNX14"/>
    <property type="match status" value="1"/>
</dbReference>
<proteinExistence type="inferred from homology"/>
<evidence type="ECO:0000256" key="2">
    <source>
        <dbReference type="SAM" id="Phobius"/>
    </source>
</evidence>
<dbReference type="InterPro" id="IPR037892">
    <property type="entry name" value="SNX14_RGS"/>
</dbReference>
<keyword evidence="2" id="KW-0472">Membrane</keyword>
<dbReference type="InterPro" id="IPR001683">
    <property type="entry name" value="PX_dom"/>
</dbReference>
<dbReference type="FunFam" id="3.30.1520.10:FF:000007">
    <property type="entry name" value="sorting nexin-14 isoform X1"/>
    <property type="match status" value="1"/>
</dbReference>
<dbReference type="Pfam" id="PF02194">
    <property type="entry name" value="PXA"/>
    <property type="match status" value="1"/>
</dbReference>
<keyword evidence="2" id="KW-0812">Transmembrane</keyword>
<protein>
    <submittedName>
        <fullName evidence="5">Sorting nexin 14</fullName>
    </submittedName>
</protein>
<organism evidence="5 6">
    <name type="scientific">Ursus americanus</name>
    <name type="common">American black bear</name>
    <name type="synonym">Euarctos americanus</name>
    <dbReference type="NCBI Taxonomy" id="9643"/>
    <lineage>
        <taxon>Eukaryota</taxon>
        <taxon>Metazoa</taxon>
        <taxon>Chordata</taxon>
        <taxon>Craniata</taxon>
        <taxon>Vertebrata</taxon>
        <taxon>Euteleostomi</taxon>
        <taxon>Mammalia</taxon>
        <taxon>Eutheria</taxon>
        <taxon>Laurasiatheria</taxon>
        <taxon>Carnivora</taxon>
        <taxon>Caniformia</taxon>
        <taxon>Ursidae</taxon>
        <taxon>Ursus</taxon>
    </lineage>
</organism>
<reference evidence="5" key="2">
    <citation type="submission" date="2025-08" db="UniProtKB">
        <authorList>
            <consortium name="Ensembl"/>
        </authorList>
    </citation>
    <scope>IDENTIFICATION</scope>
</reference>
<gene>
    <name evidence="5" type="primary">SNX14</name>
</gene>
<dbReference type="SMART" id="SM00313">
    <property type="entry name" value="PXA"/>
    <property type="match status" value="1"/>
</dbReference>
<dbReference type="CDD" id="cd06877">
    <property type="entry name" value="PX_SNX14"/>
    <property type="match status" value="1"/>
</dbReference>
<dbReference type="Proteomes" id="UP000291022">
    <property type="component" value="Unassembled WGS sequence"/>
</dbReference>
<evidence type="ECO:0000313" key="6">
    <source>
        <dbReference type="Proteomes" id="UP000291022"/>
    </source>
</evidence>
<dbReference type="Gene3D" id="1.10.167.10">
    <property type="entry name" value="Regulator of G-protein Signalling 4, domain 2"/>
    <property type="match status" value="1"/>
</dbReference>
<dbReference type="AlphaFoldDB" id="A0A452R596"/>
<feature type="domain" description="PXA" evidence="4">
    <location>
        <begin position="105"/>
        <end position="271"/>
    </location>
</feature>
<dbReference type="GeneTree" id="ENSGT00950000182856"/>
<dbReference type="InterPro" id="IPR037436">
    <property type="entry name" value="SNX14_PX"/>
</dbReference>
<evidence type="ECO:0000256" key="1">
    <source>
        <dbReference type="ARBA" id="ARBA00010883"/>
    </source>
</evidence>
<feature type="transmembrane region" description="Helical" evidence="2">
    <location>
        <begin position="20"/>
        <end position="41"/>
    </location>
</feature>
<keyword evidence="2" id="KW-1133">Transmembrane helix</keyword>